<sequence>MNLRPEIELIKQQLDEVEDEKLLQIIRELLAYRKAKSKTLKPFTKEEYFQRNDESMKAIEQRNLIAQEDAVKYFKGKRRSD</sequence>
<reference evidence="2" key="1">
    <citation type="journal article" date="2019" name="Int. J. Syst. Evol. Microbiol.">
        <title>The Global Catalogue of Microorganisms (GCM) 10K type strain sequencing project: providing services to taxonomists for standard genome sequencing and annotation.</title>
        <authorList>
            <consortium name="The Broad Institute Genomics Platform"/>
            <consortium name="The Broad Institute Genome Sequencing Center for Infectious Disease"/>
            <person name="Wu L."/>
            <person name="Ma J."/>
        </authorList>
    </citation>
    <scope>NUCLEOTIDE SEQUENCE [LARGE SCALE GENOMIC DNA]</scope>
    <source>
        <strain evidence="2">CCUG 58938</strain>
    </source>
</reference>
<gene>
    <name evidence="1" type="ORF">ACFQ21_01350</name>
</gene>
<evidence type="ECO:0000313" key="1">
    <source>
        <dbReference type="EMBL" id="MFD0997922.1"/>
    </source>
</evidence>
<dbReference type="Proteomes" id="UP001597112">
    <property type="component" value="Unassembled WGS sequence"/>
</dbReference>
<dbReference type="EMBL" id="JBHTKA010000001">
    <property type="protein sequence ID" value="MFD0997922.1"/>
    <property type="molecule type" value="Genomic_DNA"/>
</dbReference>
<proteinExistence type="predicted"/>
<keyword evidence="2" id="KW-1185">Reference proteome</keyword>
<accession>A0ABW3JVD4</accession>
<protein>
    <submittedName>
        <fullName evidence="1">Uncharacterized protein</fullName>
    </submittedName>
</protein>
<name>A0ABW3JVD4_9BACT</name>
<evidence type="ECO:0000313" key="2">
    <source>
        <dbReference type="Proteomes" id="UP001597112"/>
    </source>
</evidence>
<organism evidence="1 2">
    <name type="scientific">Ohtaekwangia kribbensis</name>
    <dbReference type="NCBI Taxonomy" id="688913"/>
    <lineage>
        <taxon>Bacteria</taxon>
        <taxon>Pseudomonadati</taxon>
        <taxon>Bacteroidota</taxon>
        <taxon>Cytophagia</taxon>
        <taxon>Cytophagales</taxon>
        <taxon>Fulvivirgaceae</taxon>
        <taxon>Ohtaekwangia</taxon>
    </lineage>
</organism>
<dbReference type="RefSeq" id="WP_377573723.1">
    <property type="nucleotide sequence ID" value="NZ_JBHTKA010000001.1"/>
</dbReference>
<comment type="caution">
    <text evidence="1">The sequence shown here is derived from an EMBL/GenBank/DDBJ whole genome shotgun (WGS) entry which is preliminary data.</text>
</comment>